<dbReference type="PROSITE" id="PS51257">
    <property type="entry name" value="PROKAR_LIPOPROTEIN"/>
    <property type="match status" value="1"/>
</dbReference>
<dbReference type="Proteomes" id="UP000223291">
    <property type="component" value="Unassembled WGS sequence"/>
</dbReference>
<evidence type="ECO:0000313" key="1">
    <source>
        <dbReference type="EMBL" id="PHQ04580.1"/>
    </source>
</evidence>
<dbReference type="RefSeq" id="WP_099349676.1">
    <property type="nucleotide sequence ID" value="NZ_JAPQYT010000099.1"/>
</dbReference>
<dbReference type="AlphaFoldDB" id="A0AAX0TYF5"/>
<evidence type="ECO:0000313" key="2">
    <source>
        <dbReference type="Proteomes" id="UP000223291"/>
    </source>
</evidence>
<sequence length="85" mass="9517">MKTASYLFIISITVLGLTACASKAEREFVNGCKTGGLEHSTCECIYDKLEDKYGEEGFKNNLYTLSQSESFQHDMVQASFQCARE</sequence>
<organism evidence="1 2">
    <name type="scientific">Acinetobacter baumannii</name>
    <dbReference type="NCBI Taxonomy" id="470"/>
    <lineage>
        <taxon>Bacteria</taxon>
        <taxon>Pseudomonadati</taxon>
        <taxon>Pseudomonadota</taxon>
        <taxon>Gammaproteobacteria</taxon>
        <taxon>Moraxellales</taxon>
        <taxon>Moraxellaceae</taxon>
        <taxon>Acinetobacter</taxon>
        <taxon>Acinetobacter calcoaceticus/baumannii complex</taxon>
    </lineage>
</organism>
<name>A0AAX0TYF5_ACIBA</name>
<dbReference type="EMBL" id="NXDV01000001">
    <property type="protein sequence ID" value="PHQ04580.1"/>
    <property type="molecule type" value="Genomic_DNA"/>
</dbReference>
<comment type="caution">
    <text evidence="1">The sequence shown here is derived from an EMBL/GenBank/DDBJ whole genome shotgun (WGS) entry which is preliminary data.</text>
</comment>
<protein>
    <recommendedName>
        <fullName evidence="3">Lipoprotein</fullName>
    </recommendedName>
</protein>
<proteinExistence type="predicted"/>
<evidence type="ECO:0008006" key="3">
    <source>
        <dbReference type="Google" id="ProtNLM"/>
    </source>
</evidence>
<accession>A0AAX0TYF5</accession>
<reference evidence="1 2" key="1">
    <citation type="submission" date="2017-09" db="EMBL/GenBank/DDBJ databases">
        <title>Draft genome of Acinetobacter baumannii strain I43, a mercury resistant bacteria.</title>
        <authorList>
            <person name="Siqueira K.A."/>
            <person name="Mello I.S."/>
            <person name="Mendes T.A."/>
            <person name="Soares M.A."/>
        </authorList>
    </citation>
    <scope>NUCLEOTIDE SEQUENCE [LARGE SCALE GENOMIC DNA]</scope>
    <source>
        <strain evidence="1 2">I43</strain>
    </source>
</reference>
<gene>
    <name evidence="1" type="ORF">CPI82_01850</name>
</gene>